<keyword evidence="2" id="KW-1003">Cell membrane</keyword>
<dbReference type="InterPro" id="IPR002797">
    <property type="entry name" value="Polysacc_synth"/>
</dbReference>
<evidence type="ECO:0000256" key="3">
    <source>
        <dbReference type="ARBA" id="ARBA00022692"/>
    </source>
</evidence>
<keyword evidence="5 6" id="KW-0472">Membrane</keyword>
<dbReference type="CDD" id="cd13125">
    <property type="entry name" value="MATE_like_10"/>
    <property type="match status" value="1"/>
</dbReference>
<evidence type="ECO:0000256" key="5">
    <source>
        <dbReference type="ARBA" id="ARBA00023136"/>
    </source>
</evidence>
<gene>
    <name evidence="7" type="ORF">PYW49_14955</name>
</gene>
<dbReference type="InterPro" id="IPR044550">
    <property type="entry name" value="WzxE"/>
</dbReference>
<dbReference type="Proteomes" id="UP001270266">
    <property type="component" value="Unassembled WGS sequence"/>
</dbReference>
<dbReference type="RefSeq" id="WP_320386849.1">
    <property type="nucleotide sequence ID" value="NZ_JARDVI010000004.1"/>
</dbReference>
<feature type="transmembrane region" description="Helical" evidence="6">
    <location>
        <begin position="259"/>
        <end position="277"/>
    </location>
</feature>
<feature type="transmembrane region" description="Helical" evidence="6">
    <location>
        <begin position="85"/>
        <end position="104"/>
    </location>
</feature>
<comment type="caution">
    <text evidence="7">The sequence shown here is derived from an EMBL/GenBank/DDBJ whole genome shotgun (WGS) entry which is preliminary data.</text>
</comment>
<feature type="transmembrane region" description="Helical" evidence="6">
    <location>
        <begin position="335"/>
        <end position="356"/>
    </location>
</feature>
<dbReference type="PANTHER" id="PTHR30250">
    <property type="entry name" value="PST FAMILY PREDICTED COLANIC ACID TRANSPORTER"/>
    <property type="match status" value="1"/>
</dbReference>
<feature type="transmembrane region" description="Helical" evidence="6">
    <location>
        <begin position="12"/>
        <end position="32"/>
    </location>
</feature>
<dbReference type="EMBL" id="JARDVI010000004">
    <property type="protein sequence ID" value="MDY0418952.1"/>
    <property type="molecule type" value="Genomic_DNA"/>
</dbReference>
<dbReference type="InterPro" id="IPR050833">
    <property type="entry name" value="Poly_Biosynth_Transport"/>
</dbReference>
<feature type="transmembrane region" description="Helical" evidence="6">
    <location>
        <begin position="297"/>
        <end position="315"/>
    </location>
</feature>
<feature type="transmembrane region" description="Helical" evidence="6">
    <location>
        <begin position="363"/>
        <end position="383"/>
    </location>
</feature>
<reference evidence="7 8" key="1">
    <citation type="submission" date="2023-02" db="EMBL/GenBank/DDBJ databases">
        <title>The draft genomes of Enterobacter strains.</title>
        <authorList>
            <person name="He Y."/>
            <person name="Feng Y."/>
            <person name="Zong Z."/>
        </authorList>
    </citation>
    <scope>NUCLEOTIDE SEQUENCE [LARGE SCALE GENOMIC DNA]</scope>
    <source>
        <strain evidence="7 8">170198</strain>
    </source>
</reference>
<evidence type="ECO:0000256" key="6">
    <source>
        <dbReference type="SAM" id="Phobius"/>
    </source>
</evidence>
<evidence type="ECO:0000256" key="4">
    <source>
        <dbReference type="ARBA" id="ARBA00022989"/>
    </source>
</evidence>
<keyword evidence="3 6" id="KW-0812">Transmembrane</keyword>
<keyword evidence="8" id="KW-1185">Reference proteome</keyword>
<evidence type="ECO:0000313" key="7">
    <source>
        <dbReference type="EMBL" id="MDY0418952.1"/>
    </source>
</evidence>
<feature type="transmembrane region" description="Helical" evidence="6">
    <location>
        <begin position="116"/>
        <end position="136"/>
    </location>
</feature>
<feature type="transmembrane region" description="Helical" evidence="6">
    <location>
        <begin position="389"/>
        <end position="410"/>
    </location>
</feature>
<evidence type="ECO:0000256" key="2">
    <source>
        <dbReference type="ARBA" id="ARBA00022475"/>
    </source>
</evidence>
<proteinExistence type="predicted"/>
<organism evidence="7 8">
    <name type="scientific">Enterobacter chinensis</name>
    <dbReference type="NCBI Taxonomy" id="3030997"/>
    <lineage>
        <taxon>Bacteria</taxon>
        <taxon>Pseudomonadati</taxon>
        <taxon>Pseudomonadota</taxon>
        <taxon>Gammaproteobacteria</taxon>
        <taxon>Enterobacterales</taxon>
        <taxon>Enterobacteriaceae</taxon>
        <taxon>Enterobacter</taxon>
    </lineage>
</organism>
<dbReference type="Pfam" id="PF01943">
    <property type="entry name" value="Polysacc_synt"/>
    <property type="match status" value="1"/>
</dbReference>
<protein>
    <submittedName>
        <fullName evidence="7">O-antigen translocase</fullName>
    </submittedName>
</protein>
<evidence type="ECO:0000313" key="8">
    <source>
        <dbReference type="Proteomes" id="UP001270266"/>
    </source>
</evidence>
<feature type="transmembrane region" description="Helical" evidence="6">
    <location>
        <begin position="177"/>
        <end position="196"/>
    </location>
</feature>
<keyword evidence="4 6" id="KW-1133">Transmembrane helix</keyword>
<accession>A0ABU5D4Q3</accession>
<sequence length="417" mass="46469">MKKLLGITVMSGVMTLVKIGIGFIIAKLIAVYTGPSGMALLGQLQSLVTGVNGIANAPTATGIVKYTAENRESYEKCSPWWRASTYYIFLITLCFTPFLILFSSDIASWVFHDAQYQWLVIITILTLPITSFGTAITSVLNGLQNFRFYILTGVLSALISGVLISIMIVLWGIKGALVAASMQYVFIGLIAFAINSRQAWMKVSYWVGRTDSRANRNILEFVLMTAVSSVVIPIALIFIRNSLVQHAGWDSAGQWQAVWKISEVYLGVLTMALSVYYLPKLASLSSAAEIKKEINSVVLFVLPVIILAALSIYLLRDYVINLLFTSEFRAARDLFAIQLVGDVIKVISWLYAYPMLAKKATKYFIGTEIFFGFTWVLLSIFFINKHGVSGANIAYAVNYFFYFLFVFFNLKRVVSLK</sequence>
<evidence type="ECO:0000256" key="1">
    <source>
        <dbReference type="ARBA" id="ARBA00004651"/>
    </source>
</evidence>
<feature type="transmembrane region" description="Helical" evidence="6">
    <location>
        <begin position="44"/>
        <end position="64"/>
    </location>
</feature>
<name>A0ABU5D4Q3_9ENTR</name>
<feature type="transmembrane region" description="Helical" evidence="6">
    <location>
        <begin position="148"/>
        <end position="171"/>
    </location>
</feature>
<feature type="transmembrane region" description="Helical" evidence="6">
    <location>
        <begin position="217"/>
        <end position="239"/>
    </location>
</feature>
<dbReference type="PANTHER" id="PTHR30250:SF30">
    <property type="entry name" value="LIPID III FLIPPASE"/>
    <property type="match status" value="1"/>
</dbReference>
<comment type="subcellular location">
    <subcellularLocation>
        <location evidence="1">Cell membrane</location>
        <topology evidence="1">Multi-pass membrane protein</topology>
    </subcellularLocation>
</comment>